<organism evidence="2 3">
    <name type="scientific">Mesorhizobium plurifarium</name>
    <dbReference type="NCBI Taxonomy" id="69974"/>
    <lineage>
        <taxon>Bacteria</taxon>
        <taxon>Pseudomonadati</taxon>
        <taxon>Pseudomonadota</taxon>
        <taxon>Alphaproteobacteria</taxon>
        <taxon>Hyphomicrobiales</taxon>
        <taxon>Phyllobacteriaceae</taxon>
        <taxon>Mesorhizobium</taxon>
    </lineage>
</organism>
<gene>
    <name evidence="2" type="ORF">MPLDJ20_310032</name>
</gene>
<dbReference type="PROSITE" id="PS00061">
    <property type="entry name" value="ADH_SHORT"/>
    <property type="match status" value="1"/>
</dbReference>
<evidence type="ECO:0000313" key="3">
    <source>
        <dbReference type="Proteomes" id="UP000046373"/>
    </source>
</evidence>
<feature type="region of interest" description="Disordered" evidence="1">
    <location>
        <begin position="296"/>
        <end position="318"/>
    </location>
</feature>
<feature type="region of interest" description="Disordered" evidence="1">
    <location>
        <begin position="255"/>
        <end position="277"/>
    </location>
</feature>
<dbReference type="SUPFAM" id="SSF51735">
    <property type="entry name" value="NAD(P)-binding Rossmann-fold domains"/>
    <property type="match status" value="1"/>
</dbReference>
<proteinExistence type="predicted"/>
<dbReference type="InterPro" id="IPR036291">
    <property type="entry name" value="NAD(P)-bd_dom_sf"/>
</dbReference>
<sequence>MLFLPGEIEASLLRSSSEQRKELTPMQRHHDDQAHQRDHFQEAVTMLLDRAHRARRGRIAHVPERCRFVDEEGDDHHGDDHGIYHEGHRCNQRDADLGEHQQMDQRFLRAGRGFDVGRAMAKPVGEPRTQPDRQDEIHQDEDHWSFSTMQLSSRVALQLFRLVIEHARIVAIFHQDQRQHQQAVYNGTKAFIYTFAIAMRHELKDSGVSVTVLMPGATQTRFFKRADMMDTEVGTQEKAPADVARDGYDTVMAAKNRSSAAERTRCRSPPPMSRRPARWRNSIATWPSRVRRRMAENAGSDPGTFLPSASWAHNAKHP</sequence>
<dbReference type="InterPro" id="IPR020904">
    <property type="entry name" value="Sc_DH/Rdtase_CS"/>
</dbReference>
<accession>A0A090FAN4</accession>
<evidence type="ECO:0000313" key="2">
    <source>
        <dbReference type="EMBL" id="CDX40991.1"/>
    </source>
</evidence>
<feature type="region of interest" description="Disordered" evidence="1">
    <location>
        <begin position="17"/>
        <end position="36"/>
    </location>
</feature>
<dbReference type="InterPro" id="IPR002347">
    <property type="entry name" value="SDR_fam"/>
</dbReference>
<name>A0A090FAN4_MESPL</name>
<dbReference type="Pfam" id="PF00106">
    <property type="entry name" value="adh_short"/>
    <property type="match status" value="1"/>
</dbReference>
<reference evidence="2 3" key="1">
    <citation type="submission" date="2014-08" db="EMBL/GenBank/DDBJ databases">
        <authorList>
            <person name="Moulin Lionel"/>
        </authorList>
    </citation>
    <scope>NUCLEOTIDE SEQUENCE [LARGE SCALE GENOMIC DNA]</scope>
</reference>
<dbReference type="Proteomes" id="UP000046373">
    <property type="component" value="Unassembled WGS sequence"/>
</dbReference>
<dbReference type="EMBL" id="CCNB01000025">
    <property type="protein sequence ID" value="CDX40991.1"/>
    <property type="molecule type" value="Genomic_DNA"/>
</dbReference>
<dbReference type="Gene3D" id="3.40.50.720">
    <property type="entry name" value="NAD(P)-binding Rossmann-like Domain"/>
    <property type="match status" value="1"/>
</dbReference>
<dbReference type="AlphaFoldDB" id="A0A090FAN4"/>
<protein>
    <submittedName>
        <fullName evidence="2">Uncharacterized protein</fullName>
    </submittedName>
</protein>
<evidence type="ECO:0000256" key="1">
    <source>
        <dbReference type="SAM" id="MobiDB-lite"/>
    </source>
</evidence>